<evidence type="ECO:0000256" key="12">
    <source>
        <dbReference type="SAM" id="MobiDB-lite"/>
    </source>
</evidence>
<feature type="transmembrane region" description="Helical" evidence="13">
    <location>
        <begin position="418"/>
        <end position="435"/>
    </location>
</feature>
<name>A0ABN7SA02_OIKDI</name>
<feature type="transmembrane region" description="Helical" evidence="13">
    <location>
        <begin position="159"/>
        <end position="183"/>
    </location>
</feature>
<protein>
    <submittedName>
        <fullName evidence="15">Oidioi.mRNA.OKI2018_I69.XSR.g14510.t1.cds</fullName>
    </submittedName>
</protein>
<evidence type="ECO:0000256" key="2">
    <source>
        <dbReference type="ARBA" id="ARBA00006595"/>
    </source>
</evidence>
<evidence type="ECO:0000256" key="4">
    <source>
        <dbReference type="ARBA" id="ARBA00022692"/>
    </source>
</evidence>
<evidence type="ECO:0000256" key="13">
    <source>
        <dbReference type="SAM" id="Phobius"/>
    </source>
</evidence>
<dbReference type="PANTHER" id="PTHR20766">
    <property type="entry name" value="LARGE NEUTRAL AMINO ACIDS TRANSPORTER SMALL SUBUNIT 4-LIKE ISOFORM X1"/>
    <property type="match status" value="1"/>
</dbReference>
<comment type="catalytic activity">
    <reaction evidence="9">
        <text>L-methionine(in) = L-methionine(out)</text>
        <dbReference type="Rhea" id="RHEA:70939"/>
        <dbReference type="ChEBI" id="CHEBI:57844"/>
    </reaction>
</comment>
<evidence type="ECO:0000256" key="1">
    <source>
        <dbReference type="ARBA" id="ARBA00004651"/>
    </source>
</evidence>
<evidence type="ECO:0000256" key="8">
    <source>
        <dbReference type="ARBA" id="ARBA00036466"/>
    </source>
</evidence>
<comment type="catalytic activity">
    <reaction evidence="11">
        <text>L-leucine(in) = L-leucine(out)</text>
        <dbReference type="Rhea" id="RHEA:73011"/>
        <dbReference type="ChEBI" id="CHEBI:57427"/>
    </reaction>
</comment>
<evidence type="ECO:0000256" key="9">
    <source>
        <dbReference type="ARBA" id="ARBA00036530"/>
    </source>
</evidence>
<dbReference type="PANTHER" id="PTHR20766:SF3">
    <property type="entry name" value="LARGE NEUTRAL AMINO ACIDS TRANSPORTER SMALL SUBUNIT 4-LIKE ISOFORM X1"/>
    <property type="match status" value="1"/>
</dbReference>
<organism evidence="15 16">
    <name type="scientific">Oikopleura dioica</name>
    <name type="common">Tunicate</name>
    <dbReference type="NCBI Taxonomy" id="34765"/>
    <lineage>
        <taxon>Eukaryota</taxon>
        <taxon>Metazoa</taxon>
        <taxon>Chordata</taxon>
        <taxon>Tunicata</taxon>
        <taxon>Appendicularia</taxon>
        <taxon>Copelata</taxon>
        <taxon>Oikopleuridae</taxon>
        <taxon>Oikopleura</taxon>
    </lineage>
</organism>
<evidence type="ECO:0000313" key="16">
    <source>
        <dbReference type="Proteomes" id="UP001158576"/>
    </source>
</evidence>
<comment type="subcellular location">
    <subcellularLocation>
        <location evidence="1">Cell membrane</location>
        <topology evidence="1">Multi-pass membrane protein</topology>
    </subcellularLocation>
</comment>
<dbReference type="EMBL" id="OU015569">
    <property type="protein sequence ID" value="CAG5096190.1"/>
    <property type="molecule type" value="Genomic_DNA"/>
</dbReference>
<reference evidence="15 16" key="1">
    <citation type="submission" date="2021-04" db="EMBL/GenBank/DDBJ databases">
        <authorList>
            <person name="Bliznina A."/>
        </authorList>
    </citation>
    <scope>NUCLEOTIDE SEQUENCE [LARGE SCALE GENOMIC DNA]</scope>
</reference>
<evidence type="ECO:0000256" key="5">
    <source>
        <dbReference type="ARBA" id="ARBA00022989"/>
    </source>
</evidence>
<feature type="signal peptide" evidence="14">
    <location>
        <begin position="1"/>
        <end position="23"/>
    </location>
</feature>
<dbReference type="InterPro" id="IPR011701">
    <property type="entry name" value="MFS"/>
</dbReference>
<evidence type="ECO:0000256" key="3">
    <source>
        <dbReference type="ARBA" id="ARBA00022475"/>
    </source>
</evidence>
<feature type="transmembrane region" description="Helical" evidence="13">
    <location>
        <begin position="441"/>
        <end position="464"/>
    </location>
</feature>
<keyword evidence="3" id="KW-1003">Cell membrane</keyword>
<keyword evidence="7" id="KW-0325">Glycoprotein</keyword>
<keyword evidence="4 13" id="KW-0812">Transmembrane</keyword>
<feature type="region of interest" description="Disordered" evidence="12">
    <location>
        <begin position="251"/>
        <end position="273"/>
    </location>
</feature>
<feature type="transmembrane region" description="Helical" evidence="13">
    <location>
        <begin position="222"/>
        <end position="241"/>
    </location>
</feature>
<feature type="transmembrane region" description="Helical" evidence="13">
    <location>
        <begin position="195"/>
        <end position="216"/>
    </location>
</feature>
<feature type="transmembrane region" description="Helical" evidence="13">
    <location>
        <begin position="476"/>
        <end position="494"/>
    </location>
</feature>
<dbReference type="Gene3D" id="1.20.1250.20">
    <property type="entry name" value="MFS general substrate transporter like domains"/>
    <property type="match status" value="1"/>
</dbReference>
<evidence type="ECO:0000256" key="10">
    <source>
        <dbReference type="ARBA" id="ARBA00036777"/>
    </source>
</evidence>
<feature type="transmembrane region" description="Helical" evidence="13">
    <location>
        <begin position="283"/>
        <end position="307"/>
    </location>
</feature>
<sequence length="551" mass="61387">MLFAAPLFGWASLQNMLLSFGCASQLCIEDCQYFDADKWKSDYLAKQDDEGLEYFRSLKGNEQDKLWNENLCSTKYFSNYSVDEWSSRVEEKEWVMGCAAQASNMNTYYTIGTSFLSGSTMVYGLIMDKYGTRLLRLCGMAGFAISCILFVLVESDPRAMAWLITPAVLLNGMGGILYIFTGFQLANFFPNGRSTVCALLIGSYNASAIVYPLLFLAFDKGILSFSGCMLMHFALALASFIEGWVDTPVEPIPEPGSENKNDDDKDEDKKETAADDIPPFKDVLFSIPCALSLITMCITVLRLSYYIGSMTIWFENAAKMSDITDEQEIKKIVDDNSSLFGYLQPLCILWSIPIGYVLDRKFAQSKENPTPIADSPSNRDDGIPLISAKSDSDKATESNNSSGVTYKRVQQLRNTRDAYFITVGCLLVFGYLILLQDNIDIQVITFVLHTVIRTLIHSSAAGLYVQVFHMAHIGKLTGLGSIAGGTFSFIMIPFESLVFNVLNGNPYYLNLALLLASIAGGFLPIYLHIFANKTERDLKKIEEENRNNNES</sequence>
<keyword evidence="5 13" id="KW-1133">Transmembrane helix</keyword>
<dbReference type="Proteomes" id="UP001158576">
    <property type="component" value="Chromosome XSR"/>
</dbReference>
<evidence type="ECO:0000256" key="14">
    <source>
        <dbReference type="SAM" id="SignalP"/>
    </source>
</evidence>
<gene>
    <name evidence="15" type="ORF">OKIOD_LOCUS6068</name>
</gene>
<evidence type="ECO:0000256" key="11">
    <source>
        <dbReference type="ARBA" id="ARBA00036887"/>
    </source>
</evidence>
<feature type="chain" id="PRO_5047081472" evidence="14">
    <location>
        <begin position="24"/>
        <end position="551"/>
    </location>
</feature>
<dbReference type="Pfam" id="PF07690">
    <property type="entry name" value="MFS_1"/>
    <property type="match status" value="1"/>
</dbReference>
<keyword evidence="16" id="KW-1185">Reference proteome</keyword>
<feature type="transmembrane region" description="Helical" evidence="13">
    <location>
        <begin position="134"/>
        <end position="153"/>
    </location>
</feature>
<dbReference type="InterPro" id="IPR036259">
    <property type="entry name" value="MFS_trans_sf"/>
</dbReference>
<keyword evidence="6 13" id="KW-0472">Membrane</keyword>
<evidence type="ECO:0000256" key="6">
    <source>
        <dbReference type="ARBA" id="ARBA00023136"/>
    </source>
</evidence>
<comment type="similarity">
    <text evidence="2">Belongs to the SLC43A transporter (TC 2.A.1.44) family.</text>
</comment>
<evidence type="ECO:0000256" key="7">
    <source>
        <dbReference type="ARBA" id="ARBA00023180"/>
    </source>
</evidence>
<feature type="compositionally biased region" description="Basic and acidic residues" evidence="12">
    <location>
        <begin position="257"/>
        <end position="273"/>
    </location>
</feature>
<keyword evidence="14" id="KW-0732">Signal</keyword>
<comment type="catalytic activity">
    <reaction evidence="10">
        <text>L-isoleucine(in) = L-isoleucine(out)</text>
        <dbReference type="Rhea" id="RHEA:70943"/>
        <dbReference type="ChEBI" id="CHEBI:58045"/>
    </reaction>
</comment>
<dbReference type="SUPFAM" id="SSF103473">
    <property type="entry name" value="MFS general substrate transporter"/>
    <property type="match status" value="1"/>
</dbReference>
<feature type="transmembrane region" description="Helical" evidence="13">
    <location>
        <begin position="506"/>
        <end position="531"/>
    </location>
</feature>
<proteinExistence type="inferred from homology"/>
<comment type="catalytic activity">
    <reaction evidence="8">
        <text>L-phenylalanine(in) = L-phenylalanine(out)</text>
        <dbReference type="Rhea" id="RHEA:27950"/>
        <dbReference type="ChEBI" id="CHEBI:58095"/>
    </reaction>
</comment>
<accession>A0ABN7SA02</accession>
<evidence type="ECO:0000313" key="15">
    <source>
        <dbReference type="EMBL" id="CAG5096190.1"/>
    </source>
</evidence>